<reference evidence="2 3" key="1">
    <citation type="submission" date="2024-04" db="EMBL/GenBank/DDBJ databases">
        <title>Defined microbial consortia suppress multidrug-resistant proinflammatory Enterobacteriaceae via ecological control.</title>
        <authorList>
            <person name="Furuichi M."/>
            <person name="Kawaguchi T."/>
            <person name="Pust M."/>
            <person name="Yasuma K."/>
            <person name="Plichta D."/>
            <person name="Hasegawa N."/>
            <person name="Ohya T."/>
            <person name="Bhattarai S."/>
            <person name="Sasajima S."/>
            <person name="Aoto Y."/>
            <person name="Tuganbaev T."/>
            <person name="Yaginuma M."/>
            <person name="Ueda M."/>
            <person name="Okahashi N."/>
            <person name="Amafuji K."/>
            <person name="Kiridooshi Y."/>
            <person name="Sugita K."/>
            <person name="Strazar M."/>
            <person name="Skelly A."/>
            <person name="Suda W."/>
            <person name="Hattori M."/>
            <person name="Nakamoto N."/>
            <person name="Caballero S."/>
            <person name="Norman J."/>
            <person name="Olle B."/>
            <person name="Tanoue T."/>
            <person name="Arita M."/>
            <person name="Bucci V."/>
            <person name="Atarashi K."/>
            <person name="Xavier R."/>
            <person name="Honda K."/>
        </authorList>
    </citation>
    <scope>NUCLEOTIDE SEQUENCE [LARGE SCALE GENOMIC DNA]</scope>
    <source>
        <strain evidence="3">f13</strain>
    </source>
</reference>
<evidence type="ECO:0000259" key="1">
    <source>
        <dbReference type="Pfam" id="PF04389"/>
    </source>
</evidence>
<dbReference type="PANTHER" id="PTHR12147:SF26">
    <property type="entry name" value="PEPTIDASE M28 DOMAIN-CONTAINING PROTEIN"/>
    <property type="match status" value="1"/>
</dbReference>
<accession>A0ABQ0ASF1</accession>
<dbReference type="PANTHER" id="PTHR12147">
    <property type="entry name" value="METALLOPEPTIDASE M28 FAMILY MEMBER"/>
    <property type="match status" value="1"/>
</dbReference>
<dbReference type="RefSeq" id="WP_390468724.1">
    <property type="nucleotide sequence ID" value="NZ_BAABXL010000001.1"/>
</dbReference>
<proteinExistence type="predicted"/>
<protein>
    <recommendedName>
        <fullName evidence="1">Peptidase M28 domain-containing protein</fullName>
    </recommendedName>
</protein>
<dbReference type="SUPFAM" id="SSF53187">
    <property type="entry name" value="Zn-dependent exopeptidases"/>
    <property type="match status" value="1"/>
</dbReference>
<keyword evidence="3" id="KW-1185">Reference proteome</keyword>
<evidence type="ECO:0000313" key="3">
    <source>
        <dbReference type="Proteomes" id="UP001600894"/>
    </source>
</evidence>
<organism evidence="2 3">
    <name type="scientific">Enterocloster alcoholdehydrogenati</name>
    <dbReference type="NCBI Taxonomy" id="2547410"/>
    <lineage>
        <taxon>Bacteria</taxon>
        <taxon>Bacillati</taxon>
        <taxon>Bacillota</taxon>
        <taxon>Clostridia</taxon>
        <taxon>Lachnospirales</taxon>
        <taxon>Lachnospiraceae</taxon>
        <taxon>Enterocloster</taxon>
    </lineage>
</organism>
<evidence type="ECO:0000313" key="2">
    <source>
        <dbReference type="EMBL" id="GAA6266965.1"/>
    </source>
</evidence>
<feature type="domain" description="Peptidase M28" evidence="1">
    <location>
        <begin position="61"/>
        <end position="214"/>
    </location>
</feature>
<dbReference type="InterPro" id="IPR007484">
    <property type="entry name" value="Peptidase_M28"/>
</dbReference>
<dbReference type="EMBL" id="BAABXL010000001">
    <property type="protein sequence ID" value="GAA6266965.1"/>
    <property type="molecule type" value="Genomic_DNA"/>
</dbReference>
<gene>
    <name evidence="2" type="ORF">F130042H8_00250</name>
</gene>
<dbReference type="Pfam" id="PF04389">
    <property type="entry name" value="Peptidase_M28"/>
    <property type="match status" value="1"/>
</dbReference>
<dbReference type="Gene3D" id="3.40.630.10">
    <property type="entry name" value="Zn peptidases"/>
    <property type="match status" value="1"/>
</dbReference>
<dbReference type="Proteomes" id="UP001600894">
    <property type="component" value="Unassembled WGS sequence"/>
</dbReference>
<comment type="caution">
    <text evidence="2">The sequence shown here is derived from an EMBL/GenBank/DDBJ whole genome shotgun (WGS) entry which is preliminary data.</text>
</comment>
<dbReference type="InterPro" id="IPR045175">
    <property type="entry name" value="M28_fam"/>
</dbReference>
<sequence length="275" mass="30936">MMINRHLERLSQKDPDSRQTALSEILLEEGLNFTLQEEDASMGNPRGIRNYLVSPWNSGPSFLFCAHYDAVPGSSGANDNAAALCILIDLAKKLKEEDFPARFAFFDGEETGNAGSRLYATSMDRSCLTGIINLDVCGYGDTLAICGKGHEKKTVMQPFCRKELLEKYHGQVLKYLPPSDDVSFRGLHIPVLSLSMVPRWDIQYLKTLATYGEGILGRPPEFHMIMEQMEVSSTMHGGCRDTPEWVDPETMKQMYLYLLEAVHLPPSPKKRFGFF</sequence>
<name>A0ABQ0ASF1_9FIRM</name>